<comment type="caution">
    <text evidence="2">The sequence shown here is derived from an EMBL/GenBank/DDBJ whole genome shotgun (WGS) entry which is preliminary data.</text>
</comment>
<dbReference type="EMBL" id="BGZK01002086">
    <property type="protein sequence ID" value="GBP90502.1"/>
    <property type="molecule type" value="Genomic_DNA"/>
</dbReference>
<evidence type="ECO:0000256" key="1">
    <source>
        <dbReference type="SAM" id="MobiDB-lite"/>
    </source>
</evidence>
<dbReference type="AlphaFoldDB" id="A0A4C1ZST8"/>
<accession>A0A4C1ZST8</accession>
<dbReference type="Proteomes" id="UP000299102">
    <property type="component" value="Unassembled WGS sequence"/>
</dbReference>
<protein>
    <submittedName>
        <fullName evidence="2">Uncharacterized protein</fullName>
    </submittedName>
</protein>
<feature type="region of interest" description="Disordered" evidence="1">
    <location>
        <begin position="29"/>
        <end position="60"/>
    </location>
</feature>
<gene>
    <name evidence="2" type="ORF">EVAR_79986_1</name>
</gene>
<proteinExistence type="predicted"/>
<feature type="compositionally biased region" description="Basic and acidic residues" evidence="1">
    <location>
        <begin position="39"/>
        <end position="60"/>
    </location>
</feature>
<evidence type="ECO:0000313" key="2">
    <source>
        <dbReference type="EMBL" id="GBP90502.1"/>
    </source>
</evidence>
<sequence>MTLPLSKTINSHFNCQQVMRLSYEIGASAFEPPLSPPPRSRDAGTADRRRENARRGRDAASRSALIGRYTFTLVALR</sequence>
<evidence type="ECO:0000313" key="3">
    <source>
        <dbReference type="Proteomes" id="UP000299102"/>
    </source>
</evidence>
<organism evidence="2 3">
    <name type="scientific">Eumeta variegata</name>
    <name type="common">Bagworm moth</name>
    <name type="synonym">Eumeta japonica</name>
    <dbReference type="NCBI Taxonomy" id="151549"/>
    <lineage>
        <taxon>Eukaryota</taxon>
        <taxon>Metazoa</taxon>
        <taxon>Ecdysozoa</taxon>
        <taxon>Arthropoda</taxon>
        <taxon>Hexapoda</taxon>
        <taxon>Insecta</taxon>
        <taxon>Pterygota</taxon>
        <taxon>Neoptera</taxon>
        <taxon>Endopterygota</taxon>
        <taxon>Lepidoptera</taxon>
        <taxon>Glossata</taxon>
        <taxon>Ditrysia</taxon>
        <taxon>Tineoidea</taxon>
        <taxon>Psychidae</taxon>
        <taxon>Oiketicinae</taxon>
        <taxon>Eumeta</taxon>
    </lineage>
</organism>
<name>A0A4C1ZST8_EUMVA</name>
<keyword evidence="3" id="KW-1185">Reference proteome</keyword>
<reference evidence="2 3" key="1">
    <citation type="journal article" date="2019" name="Commun. Biol.">
        <title>The bagworm genome reveals a unique fibroin gene that provides high tensile strength.</title>
        <authorList>
            <person name="Kono N."/>
            <person name="Nakamura H."/>
            <person name="Ohtoshi R."/>
            <person name="Tomita M."/>
            <person name="Numata K."/>
            <person name="Arakawa K."/>
        </authorList>
    </citation>
    <scope>NUCLEOTIDE SEQUENCE [LARGE SCALE GENOMIC DNA]</scope>
</reference>